<dbReference type="AlphaFoldDB" id="A0A9W8DYR7"/>
<evidence type="ECO:0000313" key="2">
    <source>
        <dbReference type="EMBL" id="KAJ1952222.1"/>
    </source>
</evidence>
<feature type="region of interest" description="Disordered" evidence="1">
    <location>
        <begin position="43"/>
        <end position="67"/>
    </location>
</feature>
<name>A0A9W8DYR7_9FUNG</name>
<accession>A0A9W8DYR7</accession>
<evidence type="ECO:0000313" key="3">
    <source>
        <dbReference type="Proteomes" id="UP001150925"/>
    </source>
</evidence>
<gene>
    <name evidence="2" type="ORF">IWQ62_006272</name>
</gene>
<keyword evidence="3" id="KW-1185">Reference proteome</keyword>
<proteinExistence type="predicted"/>
<dbReference type="Proteomes" id="UP001150925">
    <property type="component" value="Unassembled WGS sequence"/>
</dbReference>
<organism evidence="2 3">
    <name type="scientific">Dispira parvispora</name>
    <dbReference type="NCBI Taxonomy" id="1520584"/>
    <lineage>
        <taxon>Eukaryota</taxon>
        <taxon>Fungi</taxon>
        <taxon>Fungi incertae sedis</taxon>
        <taxon>Zoopagomycota</taxon>
        <taxon>Kickxellomycotina</taxon>
        <taxon>Dimargaritomycetes</taxon>
        <taxon>Dimargaritales</taxon>
        <taxon>Dimargaritaceae</taxon>
        <taxon>Dispira</taxon>
    </lineage>
</organism>
<feature type="compositionally biased region" description="Low complexity" evidence="1">
    <location>
        <begin position="51"/>
        <end position="62"/>
    </location>
</feature>
<dbReference type="EMBL" id="JANBPY010003273">
    <property type="protein sequence ID" value="KAJ1952222.1"/>
    <property type="molecule type" value="Genomic_DNA"/>
</dbReference>
<evidence type="ECO:0000256" key="1">
    <source>
        <dbReference type="SAM" id="MobiDB-lite"/>
    </source>
</evidence>
<sequence length="221" mass="24514">MRTLSRLVWGRPMVMIRPLGTGLRPFHSQPTQLKLWDTLTGRLRGKPETTPASSDPSAAAKAGEGSLADQLEGVNAKGLEMSESAEEDDLAPTLAKPLTRLENLDAKVVEEAVRGALAEVGGVDVQSESSAWTSYTFQDTDEKYQVLLQTMQTLQVDIPNRNLNNIRTGQDVVDYYLGKDTPIALTKVHAVAKYYREHKDQLPETMQFIPYVLRSARQSDL</sequence>
<comment type="caution">
    <text evidence="2">The sequence shown here is derived from an EMBL/GenBank/DDBJ whole genome shotgun (WGS) entry which is preliminary data.</text>
</comment>
<protein>
    <submittedName>
        <fullName evidence="2">Uncharacterized protein</fullName>
    </submittedName>
</protein>
<reference evidence="2" key="1">
    <citation type="submission" date="2022-07" db="EMBL/GenBank/DDBJ databases">
        <title>Phylogenomic reconstructions and comparative analyses of Kickxellomycotina fungi.</title>
        <authorList>
            <person name="Reynolds N.K."/>
            <person name="Stajich J.E."/>
            <person name="Barry K."/>
            <person name="Grigoriev I.V."/>
            <person name="Crous P."/>
            <person name="Smith M.E."/>
        </authorList>
    </citation>
    <scope>NUCLEOTIDE SEQUENCE</scope>
    <source>
        <strain evidence="2">RSA 1196</strain>
    </source>
</reference>
<dbReference type="OrthoDB" id="5598002at2759"/>